<evidence type="ECO:0000256" key="6">
    <source>
        <dbReference type="ARBA" id="ARBA00022491"/>
    </source>
</evidence>
<evidence type="ECO:0000256" key="9">
    <source>
        <dbReference type="ARBA" id="ARBA00022692"/>
    </source>
</evidence>
<comment type="catalytic activity">
    <reaction evidence="22">
        <text>L-threonyl-[protein] + ATP = O-phospho-L-threonyl-[protein] + ADP + H(+)</text>
        <dbReference type="Rhea" id="RHEA:46608"/>
        <dbReference type="Rhea" id="RHEA-COMP:11060"/>
        <dbReference type="Rhea" id="RHEA-COMP:11605"/>
        <dbReference type="ChEBI" id="CHEBI:15378"/>
        <dbReference type="ChEBI" id="CHEBI:30013"/>
        <dbReference type="ChEBI" id="CHEBI:30616"/>
        <dbReference type="ChEBI" id="CHEBI:61977"/>
        <dbReference type="ChEBI" id="CHEBI:456216"/>
        <dbReference type="EC" id="2.7.11.22"/>
    </reaction>
</comment>
<evidence type="ECO:0000256" key="1">
    <source>
        <dbReference type="ARBA" id="ARBA00004123"/>
    </source>
</evidence>
<keyword evidence="12 27" id="KW-0418">Kinase</keyword>
<evidence type="ECO:0000256" key="23">
    <source>
        <dbReference type="ARBA" id="ARBA00048367"/>
    </source>
</evidence>
<dbReference type="GO" id="GO:0008353">
    <property type="term" value="F:RNA polymerase II CTD heptapeptide repeat kinase activity"/>
    <property type="evidence" value="ECO:0007669"/>
    <property type="project" value="UniProtKB-EC"/>
</dbReference>
<dbReference type="GO" id="GO:0012505">
    <property type="term" value="C:endomembrane system"/>
    <property type="evidence" value="ECO:0007669"/>
    <property type="project" value="UniProtKB-ARBA"/>
</dbReference>
<evidence type="ECO:0000256" key="3">
    <source>
        <dbReference type="ARBA" id="ARBA00006485"/>
    </source>
</evidence>
<evidence type="ECO:0000256" key="12">
    <source>
        <dbReference type="ARBA" id="ARBA00022777"/>
    </source>
</evidence>
<dbReference type="InterPro" id="IPR007305">
    <property type="entry name" value="Vesicle_transpt_Got1/SFT2"/>
</dbReference>
<evidence type="ECO:0000256" key="18">
    <source>
        <dbReference type="ARBA" id="ARBA00023159"/>
    </source>
</evidence>
<dbReference type="AlphaFoldDB" id="A0AAF0ED84"/>
<comment type="catalytic activity">
    <reaction evidence="23">
        <text>L-seryl-[protein] + ATP = O-phospho-L-seryl-[protein] + ADP + H(+)</text>
        <dbReference type="Rhea" id="RHEA:17989"/>
        <dbReference type="Rhea" id="RHEA-COMP:9863"/>
        <dbReference type="Rhea" id="RHEA-COMP:11604"/>
        <dbReference type="ChEBI" id="CHEBI:15378"/>
        <dbReference type="ChEBI" id="CHEBI:29999"/>
        <dbReference type="ChEBI" id="CHEBI:30616"/>
        <dbReference type="ChEBI" id="CHEBI:83421"/>
        <dbReference type="ChEBI" id="CHEBI:456216"/>
        <dbReference type="EC" id="2.7.11.22"/>
    </reaction>
</comment>
<gene>
    <name evidence="27" type="primary">SSN3</name>
    <name evidence="27" type="ORF">MEQU1_001085</name>
</gene>
<dbReference type="EMBL" id="CP119901">
    <property type="protein sequence ID" value="WFD22415.1"/>
    <property type="molecule type" value="Genomic_DNA"/>
</dbReference>
<dbReference type="PANTHER" id="PTHR24056:SF495">
    <property type="entry name" value="CYCLIN-DEPENDENT KINASE 8-RELATED"/>
    <property type="match status" value="1"/>
</dbReference>
<keyword evidence="11" id="KW-0547">Nucleotide-binding</keyword>
<evidence type="ECO:0000256" key="17">
    <source>
        <dbReference type="ARBA" id="ARBA00023136"/>
    </source>
</evidence>
<keyword evidence="17 25" id="KW-0472">Membrane</keyword>
<keyword evidence="19" id="KW-0804">Transcription</keyword>
<evidence type="ECO:0000256" key="16">
    <source>
        <dbReference type="ARBA" id="ARBA00023015"/>
    </source>
</evidence>
<evidence type="ECO:0000256" key="24">
    <source>
        <dbReference type="ARBA" id="ARBA00049280"/>
    </source>
</evidence>
<accession>A0AAF0ED84</accession>
<evidence type="ECO:0000256" key="20">
    <source>
        <dbReference type="ARBA" id="ARBA00023242"/>
    </source>
</evidence>
<keyword evidence="28" id="KW-1185">Reference proteome</keyword>
<dbReference type="Gene3D" id="1.10.510.10">
    <property type="entry name" value="Transferase(Phosphotransferase) domain 1"/>
    <property type="match status" value="1"/>
</dbReference>
<dbReference type="GO" id="GO:0016020">
    <property type="term" value="C:membrane"/>
    <property type="evidence" value="ECO:0007669"/>
    <property type="project" value="UniProtKB-SubCell"/>
</dbReference>
<dbReference type="SMART" id="SM00220">
    <property type="entry name" value="S_TKc"/>
    <property type="match status" value="1"/>
</dbReference>
<name>A0AAF0ED84_9BASI</name>
<proteinExistence type="inferred from homology"/>
<dbReference type="InterPro" id="IPR011009">
    <property type="entry name" value="Kinase-like_dom_sf"/>
</dbReference>
<feature type="domain" description="Protein kinase" evidence="26">
    <location>
        <begin position="41"/>
        <end position="366"/>
    </location>
</feature>
<evidence type="ECO:0000256" key="21">
    <source>
        <dbReference type="ARBA" id="ARBA00041823"/>
    </source>
</evidence>
<keyword evidence="14" id="KW-0460">Magnesium</keyword>
<dbReference type="Gene3D" id="3.30.200.20">
    <property type="entry name" value="Phosphorylase Kinase, domain 1"/>
    <property type="match status" value="1"/>
</dbReference>
<evidence type="ECO:0000256" key="15">
    <source>
        <dbReference type="ARBA" id="ARBA00022989"/>
    </source>
</evidence>
<dbReference type="InterPro" id="IPR050108">
    <property type="entry name" value="CDK"/>
</dbReference>
<evidence type="ECO:0000256" key="10">
    <source>
        <dbReference type="ARBA" id="ARBA00022723"/>
    </source>
</evidence>
<evidence type="ECO:0000256" key="19">
    <source>
        <dbReference type="ARBA" id="ARBA00023163"/>
    </source>
</evidence>
<dbReference type="SUPFAM" id="SSF56112">
    <property type="entry name" value="Protein kinase-like (PK-like)"/>
    <property type="match status" value="1"/>
</dbReference>
<evidence type="ECO:0000256" key="25">
    <source>
        <dbReference type="SAM" id="Phobius"/>
    </source>
</evidence>
<dbReference type="EC" id="2.7.11.22" evidence="5"/>
<dbReference type="Pfam" id="PF00069">
    <property type="entry name" value="Pkinase"/>
    <property type="match status" value="1"/>
</dbReference>
<evidence type="ECO:0000256" key="5">
    <source>
        <dbReference type="ARBA" id="ARBA00012425"/>
    </source>
</evidence>
<evidence type="ECO:0000256" key="4">
    <source>
        <dbReference type="ARBA" id="ARBA00012409"/>
    </source>
</evidence>
<dbReference type="GO" id="GO:0016192">
    <property type="term" value="P:vesicle-mediated transport"/>
    <property type="evidence" value="ECO:0007669"/>
    <property type="project" value="InterPro"/>
</dbReference>
<keyword evidence="8 27" id="KW-0808">Transferase</keyword>
<organism evidence="27 28">
    <name type="scientific">Malassezia equina</name>
    <dbReference type="NCBI Taxonomy" id="1381935"/>
    <lineage>
        <taxon>Eukaryota</taxon>
        <taxon>Fungi</taxon>
        <taxon>Dikarya</taxon>
        <taxon>Basidiomycota</taxon>
        <taxon>Ustilaginomycotina</taxon>
        <taxon>Malasseziomycetes</taxon>
        <taxon>Malasseziales</taxon>
        <taxon>Malasseziaceae</taxon>
        <taxon>Malassezia</taxon>
    </lineage>
</organism>
<evidence type="ECO:0000313" key="28">
    <source>
        <dbReference type="Proteomes" id="UP001214415"/>
    </source>
</evidence>
<feature type="transmembrane region" description="Helical" evidence="25">
    <location>
        <begin position="473"/>
        <end position="497"/>
    </location>
</feature>
<dbReference type="EC" id="2.7.11.23" evidence="4"/>
<evidence type="ECO:0000256" key="2">
    <source>
        <dbReference type="ARBA" id="ARBA00004141"/>
    </source>
</evidence>
<dbReference type="GO" id="GO:0005737">
    <property type="term" value="C:cytoplasm"/>
    <property type="evidence" value="ECO:0007669"/>
    <property type="project" value="UniProtKB-ARBA"/>
</dbReference>
<dbReference type="FunFam" id="1.10.510.10:FF:000408">
    <property type="entry name" value="Serine/threonine-protein kinase SSN3"/>
    <property type="match status" value="1"/>
</dbReference>
<evidence type="ECO:0000256" key="13">
    <source>
        <dbReference type="ARBA" id="ARBA00022840"/>
    </source>
</evidence>
<evidence type="ECO:0000256" key="7">
    <source>
        <dbReference type="ARBA" id="ARBA00022527"/>
    </source>
</evidence>
<keyword evidence="18" id="KW-0010">Activator</keyword>
<evidence type="ECO:0000256" key="11">
    <source>
        <dbReference type="ARBA" id="ARBA00022741"/>
    </source>
</evidence>
<comment type="similarity">
    <text evidence="3">Belongs to the protein kinase superfamily. CMGC Ser/Thr protein kinase family. CDC2/CDKX subfamily.</text>
</comment>
<keyword evidence="6" id="KW-0678">Repressor</keyword>
<comment type="subcellular location">
    <subcellularLocation>
        <location evidence="2">Membrane</location>
        <topology evidence="2">Multi-pass membrane protein</topology>
    </subcellularLocation>
    <subcellularLocation>
        <location evidence="1">Nucleus</location>
    </subcellularLocation>
</comment>
<dbReference type="GO" id="GO:0005524">
    <property type="term" value="F:ATP binding"/>
    <property type="evidence" value="ECO:0007669"/>
    <property type="project" value="UniProtKB-KW"/>
</dbReference>
<comment type="catalytic activity">
    <reaction evidence="24">
        <text>[DNA-directed RNA polymerase] + ATP = phospho-[DNA-directed RNA polymerase] + ADP + H(+)</text>
        <dbReference type="Rhea" id="RHEA:10216"/>
        <dbReference type="Rhea" id="RHEA-COMP:11321"/>
        <dbReference type="Rhea" id="RHEA-COMP:11322"/>
        <dbReference type="ChEBI" id="CHEBI:15378"/>
        <dbReference type="ChEBI" id="CHEBI:30616"/>
        <dbReference type="ChEBI" id="CHEBI:43176"/>
        <dbReference type="ChEBI" id="CHEBI:68546"/>
        <dbReference type="ChEBI" id="CHEBI:456216"/>
        <dbReference type="EC" id="2.7.11.23"/>
    </reaction>
</comment>
<dbReference type="InterPro" id="IPR000719">
    <property type="entry name" value="Prot_kinase_dom"/>
</dbReference>
<dbReference type="Proteomes" id="UP001214415">
    <property type="component" value="Chromosome 2"/>
</dbReference>
<evidence type="ECO:0000256" key="22">
    <source>
        <dbReference type="ARBA" id="ARBA00047811"/>
    </source>
</evidence>
<dbReference type="PANTHER" id="PTHR24056">
    <property type="entry name" value="CELL DIVISION PROTEIN KINASE"/>
    <property type="match status" value="1"/>
</dbReference>
<dbReference type="InterPro" id="IPR008271">
    <property type="entry name" value="Ser/Thr_kinase_AS"/>
</dbReference>
<evidence type="ECO:0000256" key="8">
    <source>
        <dbReference type="ARBA" id="ARBA00022679"/>
    </source>
</evidence>
<keyword evidence="10" id="KW-0479">Metal-binding</keyword>
<sequence>MQPRSSSEARRGVPASASAADVMRAYRARRQQARRGLLSRYRVLGFLNAGTYGRVYKAEDALSATPSARPGVYAIKKFKLDREDDTTLFRGISQSAIREMALNRELAHENVCRLWEVLLEDNAVFLVYEFVDHDFLQIIHHYLTVLRTPMDGAMIKSLMWQLLNGIAYLHANGVMHRDLKPANILITARGVVKIGDLGLARVYADPLVSLYASDMIVVTIWYRAPELLLGARHYTPAIDLWAAGCIWGELMALRPMFKGEEVRMPPKSKTVPLQVCVARLTRSHQLNKIVDVLGLPDTERWPRVTAMPEYAAWVATRRSHNVPKSLYRWYVDRSGTSSGFDVFDQLLHYDPERRATAAQALRHPWFAEDPLPMTTEEICVCFDQARGAGRRFDDRDVAHGPAEYVVCAHTEIGVGLVSGGLLFLVLGIVLFFDATLLALGNVLFLAGIALLIGPQKTLLFFARPQKIRGTVCFFAGMALVFVRWTVLGMLVELIGFLNLFGDFFPVILSFLRQVPLVGPLLSAPGVRQVMDQLAGARRSAV</sequence>
<evidence type="ECO:0000256" key="14">
    <source>
        <dbReference type="ARBA" id="ARBA00022842"/>
    </source>
</evidence>
<dbReference type="GO" id="GO:0016592">
    <property type="term" value="C:mediator complex"/>
    <property type="evidence" value="ECO:0007669"/>
    <property type="project" value="TreeGrafter"/>
</dbReference>
<dbReference type="Pfam" id="PF04178">
    <property type="entry name" value="Got1"/>
    <property type="match status" value="1"/>
</dbReference>
<keyword evidence="7" id="KW-0723">Serine/threonine-protein kinase</keyword>
<keyword evidence="15 25" id="KW-1133">Transmembrane helix</keyword>
<protein>
    <recommendedName>
        <fullName evidence="21">Cyclin-dependent kinase 8</fullName>
        <ecNumber evidence="5">2.7.11.22</ecNumber>
        <ecNumber evidence="4">2.7.11.23</ecNumber>
    </recommendedName>
</protein>
<reference evidence="27" key="1">
    <citation type="submission" date="2023-03" db="EMBL/GenBank/DDBJ databases">
        <title>Mating type loci evolution in Malassezia.</title>
        <authorList>
            <person name="Coelho M.A."/>
        </authorList>
    </citation>
    <scope>NUCLEOTIDE SEQUENCE</scope>
    <source>
        <strain evidence="27">CBS 12830</strain>
    </source>
</reference>
<evidence type="ECO:0000259" key="26">
    <source>
        <dbReference type="PROSITE" id="PS50011"/>
    </source>
</evidence>
<dbReference type="PROSITE" id="PS50011">
    <property type="entry name" value="PROTEIN_KINASE_DOM"/>
    <property type="match status" value="1"/>
</dbReference>
<keyword evidence="16" id="KW-0805">Transcription regulation</keyword>
<keyword evidence="20" id="KW-0539">Nucleus</keyword>
<keyword evidence="13" id="KW-0067">ATP-binding</keyword>
<dbReference type="GO" id="GO:0004693">
    <property type="term" value="F:cyclin-dependent protein serine/threonine kinase activity"/>
    <property type="evidence" value="ECO:0007669"/>
    <property type="project" value="UniProtKB-EC"/>
</dbReference>
<evidence type="ECO:0000313" key="27">
    <source>
        <dbReference type="EMBL" id="WFD22415.1"/>
    </source>
</evidence>
<dbReference type="PROSITE" id="PS00108">
    <property type="entry name" value="PROTEIN_KINASE_ST"/>
    <property type="match status" value="1"/>
</dbReference>
<keyword evidence="9 25" id="KW-0812">Transmembrane</keyword>
<dbReference type="GO" id="GO:0046872">
    <property type="term" value="F:metal ion binding"/>
    <property type="evidence" value="ECO:0007669"/>
    <property type="project" value="UniProtKB-KW"/>
</dbReference>
<feature type="transmembrane region" description="Helical" evidence="25">
    <location>
        <begin position="421"/>
        <end position="452"/>
    </location>
</feature>